<protein>
    <submittedName>
        <fullName evidence="1">Uncharacterized protein</fullName>
    </submittedName>
</protein>
<organism evidence="1 2">
    <name type="scientific">Elysia crispata</name>
    <name type="common">lettuce slug</name>
    <dbReference type="NCBI Taxonomy" id="231223"/>
    <lineage>
        <taxon>Eukaryota</taxon>
        <taxon>Metazoa</taxon>
        <taxon>Spiralia</taxon>
        <taxon>Lophotrochozoa</taxon>
        <taxon>Mollusca</taxon>
        <taxon>Gastropoda</taxon>
        <taxon>Heterobranchia</taxon>
        <taxon>Euthyneura</taxon>
        <taxon>Panpulmonata</taxon>
        <taxon>Sacoglossa</taxon>
        <taxon>Placobranchoidea</taxon>
        <taxon>Plakobranchidae</taxon>
        <taxon>Elysia</taxon>
    </lineage>
</organism>
<keyword evidence="2" id="KW-1185">Reference proteome</keyword>
<comment type="caution">
    <text evidence="1">The sequence shown here is derived from an EMBL/GenBank/DDBJ whole genome shotgun (WGS) entry which is preliminary data.</text>
</comment>
<dbReference type="EMBL" id="JAWDGP010003996">
    <property type="protein sequence ID" value="KAK3768927.1"/>
    <property type="molecule type" value="Genomic_DNA"/>
</dbReference>
<sequence length="102" mass="11295">MHRRCNFIFVSLCQTPAHHQLRVALVARSNTTELDSGPGVSTSDTLSFRLGQCPVTQGRRRSNVTVLFCCNANHKPMSQPGQLGHKRLIDFGHSAKGLSDHR</sequence>
<proteinExistence type="predicted"/>
<evidence type="ECO:0000313" key="2">
    <source>
        <dbReference type="Proteomes" id="UP001283361"/>
    </source>
</evidence>
<evidence type="ECO:0000313" key="1">
    <source>
        <dbReference type="EMBL" id="KAK3768927.1"/>
    </source>
</evidence>
<dbReference type="Proteomes" id="UP001283361">
    <property type="component" value="Unassembled WGS sequence"/>
</dbReference>
<accession>A0AAE0ZID1</accession>
<name>A0AAE0ZID1_9GAST</name>
<reference evidence="1" key="1">
    <citation type="journal article" date="2023" name="G3 (Bethesda)">
        <title>A reference genome for the long-term kleptoplast-retaining sea slug Elysia crispata morphotype clarki.</title>
        <authorList>
            <person name="Eastman K.E."/>
            <person name="Pendleton A.L."/>
            <person name="Shaikh M.A."/>
            <person name="Suttiyut T."/>
            <person name="Ogas R."/>
            <person name="Tomko P."/>
            <person name="Gavelis G."/>
            <person name="Widhalm J.R."/>
            <person name="Wisecaver J.H."/>
        </authorList>
    </citation>
    <scope>NUCLEOTIDE SEQUENCE</scope>
    <source>
        <strain evidence="1">ECLA1</strain>
    </source>
</reference>
<gene>
    <name evidence="1" type="ORF">RRG08_060363</name>
</gene>
<dbReference type="AlphaFoldDB" id="A0AAE0ZID1"/>